<organism evidence="5 6">
    <name type="scientific">Paratissierella segnis</name>
    <dbReference type="NCBI Taxonomy" id="2763679"/>
    <lineage>
        <taxon>Bacteria</taxon>
        <taxon>Bacillati</taxon>
        <taxon>Bacillota</taxon>
        <taxon>Tissierellia</taxon>
        <taxon>Tissierellales</taxon>
        <taxon>Tissierellaceae</taxon>
        <taxon>Paratissierella</taxon>
    </lineage>
</organism>
<comment type="caution">
    <text evidence="5">The sequence shown here is derived from an EMBL/GenBank/DDBJ whole genome shotgun (WGS) entry which is preliminary data.</text>
</comment>
<dbReference type="Proteomes" id="UP000601171">
    <property type="component" value="Unassembled WGS sequence"/>
</dbReference>
<evidence type="ECO:0000256" key="3">
    <source>
        <dbReference type="ARBA" id="ARBA00022679"/>
    </source>
</evidence>
<dbReference type="InterPro" id="IPR013123">
    <property type="entry name" value="SpoU_subst-bd"/>
</dbReference>
<sequence length="272" mass="30736">MIEITSLKNPIIKEIKSLYRKKDRWENRLFLMEGIKIIEEAISNNVNLKYIVLNSTLLSTKEGQKFCDGNSSFKNLIKVPDNIFKEICDTDNPQGILAVGEFRISLLDHDADIRSSYLFLDGLQDPGNIGTIIRSCDAFSFPGIVLGENCVDPYNPKVVRATMGSIFRAPIYYTNNSIDALESLKNKNYKIYATSLMGSVPNYKIDYNEKHVIIIGNESRGVDERIIKMADKLIKIPMPGKSESLNAGVAASIIMYEAMKQRKAPLHFMKFH</sequence>
<dbReference type="GO" id="GO:0005737">
    <property type="term" value="C:cytoplasm"/>
    <property type="evidence" value="ECO:0007669"/>
    <property type="project" value="UniProtKB-ARBA"/>
</dbReference>
<dbReference type="PANTHER" id="PTHR43191:SF2">
    <property type="entry name" value="RRNA METHYLTRANSFERASE 3, MITOCHONDRIAL"/>
    <property type="match status" value="1"/>
</dbReference>
<dbReference type="Gene3D" id="3.30.1330.30">
    <property type="match status" value="1"/>
</dbReference>
<keyword evidence="2 5" id="KW-0489">Methyltransferase</keyword>
<dbReference type="EMBL" id="JACRTG010000034">
    <property type="protein sequence ID" value="MBC8589305.1"/>
    <property type="molecule type" value="Genomic_DNA"/>
</dbReference>
<dbReference type="InterPro" id="IPR029064">
    <property type="entry name" value="Ribosomal_eL30-like_sf"/>
</dbReference>
<comment type="similarity">
    <text evidence="1">Belongs to the class IV-like SAM-binding methyltransferase superfamily. RNA methyltransferase TrmH family.</text>
</comment>
<reference evidence="5" key="1">
    <citation type="submission" date="2020-08" db="EMBL/GenBank/DDBJ databases">
        <title>Genome public.</title>
        <authorList>
            <person name="Liu C."/>
            <person name="Sun Q."/>
        </authorList>
    </citation>
    <scope>NUCLEOTIDE SEQUENCE</scope>
    <source>
        <strain evidence="5">BX21</strain>
    </source>
</reference>
<evidence type="ECO:0000313" key="6">
    <source>
        <dbReference type="Proteomes" id="UP000601171"/>
    </source>
</evidence>
<accession>A0A926ILF2</accession>
<dbReference type="Gene3D" id="3.40.1280.10">
    <property type="match status" value="1"/>
</dbReference>
<dbReference type="SUPFAM" id="SSF55315">
    <property type="entry name" value="L30e-like"/>
    <property type="match status" value="1"/>
</dbReference>
<keyword evidence="3" id="KW-0808">Transferase</keyword>
<evidence type="ECO:0000313" key="5">
    <source>
        <dbReference type="EMBL" id="MBC8589305.1"/>
    </source>
</evidence>
<protein>
    <submittedName>
        <fullName evidence="5">RNA methyltransferase</fullName>
    </submittedName>
</protein>
<dbReference type="Pfam" id="PF22435">
    <property type="entry name" value="MRM3-like_sub_bind"/>
    <property type="match status" value="1"/>
</dbReference>
<dbReference type="InterPro" id="IPR029026">
    <property type="entry name" value="tRNA_m1G_MTases_N"/>
</dbReference>
<keyword evidence="6" id="KW-1185">Reference proteome</keyword>
<evidence type="ECO:0000256" key="2">
    <source>
        <dbReference type="ARBA" id="ARBA00022603"/>
    </source>
</evidence>
<dbReference type="InterPro" id="IPR001537">
    <property type="entry name" value="SpoU_MeTrfase"/>
</dbReference>
<dbReference type="GO" id="GO:0008173">
    <property type="term" value="F:RNA methyltransferase activity"/>
    <property type="evidence" value="ECO:0007669"/>
    <property type="project" value="InterPro"/>
</dbReference>
<dbReference type="CDD" id="cd18095">
    <property type="entry name" value="SpoU-like_rRNA-MTase"/>
    <property type="match status" value="1"/>
</dbReference>
<dbReference type="GO" id="GO:0032259">
    <property type="term" value="P:methylation"/>
    <property type="evidence" value="ECO:0007669"/>
    <property type="project" value="UniProtKB-KW"/>
</dbReference>
<dbReference type="InterPro" id="IPR053888">
    <property type="entry name" value="MRM3-like_sub_bind"/>
</dbReference>
<dbReference type="PANTHER" id="PTHR43191">
    <property type="entry name" value="RRNA METHYLTRANSFERASE 3"/>
    <property type="match status" value="1"/>
</dbReference>
<dbReference type="InterPro" id="IPR029028">
    <property type="entry name" value="Alpha/beta_knot_MTases"/>
</dbReference>
<dbReference type="SMART" id="SM00967">
    <property type="entry name" value="SpoU_sub_bind"/>
    <property type="match status" value="1"/>
</dbReference>
<dbReference type="Pfam" id="PF00588">
    <property type="entry name" value="SpoU_methylase"/>
    <property type="match status" value="1"/>
</dbReference>
<feature type="domain" description="RNA 2-O ribose methyltransferase substrate binding" evidence="4">
    <location>
        <begin position="31"/>
        <end position="106"/>
    </location>
</feature>
<name>A0A926ILF2_9FIRM</name>
<gene>
    <name evidence="5" type="ORF">H8707_13880</name>
</gene>
<proteinExistence type="inferred from homology"/>
<dbReference type="RefSeq" id="WP_262430770.1">
    <property type="nucleotide sequence ID" value="NZ_JACRTG010000034.1"/>
</dbReference>
<dbReference type="GO" id="GO:0003723">
    <property type="term" value="F:RNA binding"/>
    <property type="evidence" value="ECO:0007669"/>
    <property type="project" value="InterPro"/>
</dbReference>
<evidence type="ECO:0000259" key="4">
    <source>
        <dbReference type="SMART" id="SM00967"/>
    </source>
</evidence>
<evidence type="ECO:0000256" key="1">
    <source>
        <dbReference type="ARBA" id="ARBA00007228"/>
    </source>
</evidence>
<dbReference type="AlphaFoldDB" id="A0A926ILF2"/>
<dbReference type="InterPro" id="IPR051259">
    <property type="entry name" value="rRNA_Methyltransferase"/>
</dbReference>
<dbReference type="GO" id="GO:0006396">
    <property type="term" value="P:RNA processing"/>
    <property type="evidence" value="ECO:0007669"/>
    <property type="project" value="InterPro"/>
</dbReference>
<dbReference type="SUPFAM" id="SSF75217">
    <property type="entry name" value="alpha/beta knot"/>
    <property type="match status" value="1"/>
</dbReference>